<proteinExistence type="predicted"/>
<sequence>MPVPDPTKIFYIVQLLFVTGKQLVHYRRKKNPQNLN</sequence>
<accession>A0A0E9QGL2</accession>
<reference evidence="1" key="1">
    <citation type="submission" date="2014-11" db="EMBL/GenBank/DDBJ databases">
        <authorList>
            <person name="Amaro Gonzalez C."/>
        </authorList>
    </citation>
    <scope>NUCLEOTIDE SEQUENCE</scope>
</reference>
<protein>
    <submittedName>
        <fullName evidence="1">Uncharacterized protein</fullName>
    </submittedName>
</protein>
<evidence type="ECO:0000313" key="1">
    <source>
        <dbReference type="EMBL" id="JAH15470.1"/>
    </source>
</evidence>
<organism evidence="1">
    <name type="scientific">Anguilla anguilla</name>
    <name type="common">European freshwater eel</name>
    <name type="synonym">Muraena anguilla</name>
    <dbReference type="NCBI Taxonomy" id="7936"/>
    <lineage>
        <taxon>Eukaryota</taxon>
        <taxon>Metazoa</taxon>
        <taxon>Chordata</taxon>
        <taxon>Craniata</taxon>
        <taxon>Vertebrata</taxon>
        <taxon>Euteleostomi</taxon>
        <taxon>Actinopterygii</taxon>
        <taxon>Neopterygii</taxon>
        <taxon>Teleostei</taxon>
        <taxon>Anguilliformes</taxon>
        <taxon>Anguillidae</taxon>
        <taxon>Anguilla</taxon>
    </lineage>
</organism>
<name>A0A0E9QGL2_ANGAN</name>
<reference evidence="1" key="2">
    <citation type="journal article" date="2015" name="Fish Shellfish Immunol.">
        <title>Early steps in the European eel (Anguilla anguilla)-Vibrio vulnificus interaction in the gills: Role of the RtxA13 toxin.</title>
        <authorList>
            <person name="Callol A."/>
            <person name="Pajuelo D."/>
            <person name="Ebbesson L."/>
            <person name="Teles M."/>
            <person name="MacKenzie S."/>
            <person name="Amaro C."/>
        </authorList>
    </citation>
    <scope>NUCLEOTIDE SEQUENCE</scope>
</reference>
<dbReference type="AlphaFoldDB" id="A0A0E9QGL2"/>
<dbReference type="EMBL" id="GBXM01093107">
    <property type="protein sequence ID" value="JAH15470.1"/>
    <property type="molecule type" value="Transcribed_RNA"/>
</dbReference>